<evidence type="ECO:0000313" key="2">
    <source>
        <dbReference type="Proteomes" id="UP000054166"/>
    </source>
</evidence>
<sequence>ICQDSKRGLKTARNQLFTGAQILVLGNFPCFYHQLLEFAKHPLGPLFNCDVEKVDRQDDCAAARLFSAESLHFHVSYYPNQVG</sequence>
<protein>
    <submittedName>
        <fullName evidence="1">Uncharacterized protein</fullName>
    </submittedName>
</protein>
<reference evidence="2" key="2">
    <citation type="submission" date="2015-01" db="EMBL/GenBank/DDBJ databases">
        <title>Evolutionary Origins and Diversification of the Mycorrhizal Mutualists.</title>
        <authorList>
            <consortium name="DOE Joint Genome Institute"/>
            <consortium name="Mycorrhizal Genomics Consortium"/>
            <person name="Kohler A."/>
            <person name="Kuo A."/>
            <person name="Nagy L.G."/>
            <person name="Floudas D."/>
            <person name="Copeland A."/>
            <person name="Barry K.W."/>
            <person name="Cichocki N."/>
            <person name="Veneault-Fourrey C."/>
            <person name="LaButti K."/>
            <person name="Lindquist E.A."/>
            <person name="Lipzen A."/>
            <person name="Lundell T."/>
            <person name="Morin E."/>
            <person name="Murat C."/>
            <person name="Riley R."/>
            <person name="Ohm R."/>
            <person name="Sun H."/>
            <person name="Tunlid A."/>
            <person name="Henrissat B."/>
            <person name="Grigoriev I.V."/>
            <person name="Hibbett D.S."/>
            <person name="Martin F."/>
        </authorList>
    </citation>
    <scope>NUCLEOTIDE SEQUENCE [LARGE SCALE GENOMIC DNA]</scope>
    <source>
        <strain evidence="2">F 1598</strain>
    </source>
</reference>
<accession>A0A0C3FMI8</accession>
<feature type="non-terminal residue" evidence="1">
    <location>
        <position position="83"/>
    </location>
</feature>
<keyword evidence="2" id="KW-1185">Reference proteome</keyword>
<organism evidence="1 2">
    <name type="scientific">Piloderma croceum (strain F 1598)</name>
    <dbReference type="NCBI Taxonomy" id="765440"/>
    <lineage>
        <taxon>Eukaryota</taxon>
        <taxon>Fungi</taxon>
        <taxon>Dikarya</taxon>
        <taxon>Basidiomycota</taxon>
        <taxon>Agaricomycotina</taxon>
        <taxon>Agaricomycetes</taxon>
        <taxon>Agaricomycetidae</taxon>
        <taxon>Atheliales</taxon>
        <taxon>Atheliaceae</taxon>
        <taxon>Piloderma</taxon>
    </lineage>
</organism>
<feature type="non-terminal residue" evidence="1">
    <location>
        <position position="1"/>
    </location>
</feature>
<reference evidence="1 2" key="1">
    <citation type="submission" date="2014-04" db="EMBL/GenBank/DDBJ databases">
        <authorList>
            <consortium name="DOE Joint Genome Institute"/>
            <person name="Kuo A."/>
            <person name="Tarkka M."/>
            <person name="Buscot F."/>
            <person name="Kohler A."/>
            <person name="Nagy L.G."/>
            <person name="Floudas D."/>
            <person name="Copeland A."/>
            <person name="Barry K.W."/>
            <person name="Cichocki N."/>
            <person name="Veneault-Fourrey C."/>
            <person name="LaButti K."/>
            <person name="Lindquist E.A."/>
            <person name="Lipzen A."/>
            <person name="Lundell T."/>
            <person name="Morin E."/>
            <person name="Murat C."/>
            <person name="Sun H."/>
            <person name="Tunlid A."/>
            <person name="Henrissat B."/>
            <person name="Grigoriev I.V."/>
            <person name="Hibbett D.S."/>
            <person name="Martin F."/>
            <person name="Nordberg H.P."/>
            <person name="Cantor M.N."/>
            <person name="Hua S.X."/>
        </authorList>
    </citation>
    <scope>NUCLEOTIDE SEQUENCE [LARGE SCALE GENOMIC DNA]</scope>
    <source>
        <strain evidence="1 2">F 1598</strain>
    </source>
</reference>
<dbReference type="InParanoid" id="A0A0C3FMI8"/>
<dbReference type="AlphaFoldDB" id="A0A0C3FMI8"/>
<name>A0A0C3FMI8_PILCF</name>
<dbReference type="HOGENOM" id="CLU_162401_1_0_1"/>
<dbReference type="Proteomes" id="UP000054166">
    <property type="component" value="Unassembled WGS sequence"/>
</dbReference>
<gene>
    <name evidence="1" type="ORF">PILCRDRAFT_44121</name>
</gene>
<evidence type="ECO:0000313" key="1">
    <source>
        <dbReference type="EMBL" id="KIM80994.1"/>
    </source>
</evidence>
<dbReference type="OrthoDB" id="3268677at2759"/>
<proteinExistence type="predicted"/>
<dbReference type="EMBL" id="KN833001">
    <property type="protein sequence ID" value="KIM80994.1"/>
    <property type="molecule type" value="Genomic_DNA"/>
</dbReference>